<feature type="region of interest" description="Disordered" evidence="2">
    <location>
        <begin position="118"/>
        <end position="177"/>
    </location>
</feature>
<feature type="compositionally biased region" description="Polar residues" evidence="2">
    <location>
        <begin position="389"/>
        <end position="400"/>
    </location>
</feature>
<dbReference type="PANTHER" id="PTHR21563:SF3">
    <property type="entry name" value="ZINC FINGER C3H1 DOMAIN-CONTAINING PROTEIN"/>
    <property type="match status" value="1"/>
</dbReference>
<dbReference type="Gramene" id="OIW17276">
    <property type="protein sequence ID" value="OIW17276"/>
    <property type="gene ID" value="TanjilG_22388"/>
</dbReference>
<sequence>MNKKLANQECGRDQGMISNDNKLQDLRHKIALRESELKLKAAQQLKESASIPDRDHNAVKLKNDAARKYTLVCSEAAQLEPKEPDTKRFKLSTSYGTPQAVGSQQEVAAKKSISLSTDSTWESCHPQERNKVDHSQKEIPLGRRESTIIRPQRQPDKHVGNSLQNMPCRSTDGDVNYGRNQTEKSSRLLDPSIAFNKNAMPANMISNSVPKNFEALSNAVLSNHNGNANVLEHRRSMDLQSFFGMEELIDKELEEAQEHRHKCEIEERNALKVYLKSQRSLLEANARCTNLYHKRELYATKVRSLILNNSTFSWSSEQHQHLEMGLDYLPRHGYEIPTSSCQRQAECNDTNNPSFDSNNQGINNGCSNTFYHRMNGANLGSEPGIEPDASTSEPLPQRGNTADGGYSPSGELDTSGNENEEMSPDGHVSTHLGVENHRNKDTMVKLMDIDTASNAKLSTDSPQDPLVLEATLRSELFARLGTRAMNSKIPCNNTEPAVELGAENEVGSGKSQVHHCVVPLSTAEDNDLKGIERHERSICLYSNETQTQHNIGENSLNSNYSAASGDQGGIPRQGHYSTNTINISPLIFRSAFSHLKKMLPFNSNKFLSKNISIHANDGENENATCLTSDETKWNNMLVNSMPVTVGNLLSEESSYSCSPAVDPFWPLCMFELRGKCNNDECPWQHVNDYGDGNVCKRQRTGSNNPDHLGRLQMHQQNSNGMTKVPKCRNSTILPTYIVDLDTLKGDQFGYKPVVAHGNAQGWQKCFSITITTSNLLQNGLPTDGPLLDGGAERIEVHRAWSKHLSSFQWRSGAGNQIKQAISDGGQAVEMALLILNQETNTLQGVRKALCMFELRGKCNNDECPWQHVNDYGDGNVCKRQRTGSNNPDHLGRLQMHQQNSNGMTKVPKCRNSTILPTYIVDLDTLKGDQFGYKPVVAHGNAQGWQKCFSITITTSNLLQNGLPTDGPLLDGGAERIEVHRAWSKHLSSFQWRSGAGNQIKQAISDGGQAVEMALLILNQETNTLQGVRKALSVLSKALETDPTSVVLWVVYLLICYANLKPNEKDDMFFFAVKNCEVSYVLWLMYINSQKKIDDRLAAYDAAFSVLCQHVSAAPKDRMHESACILDLFLQMSACLCMSGNVEKAIEISRGVFASATKSDEPHPHHLQLSDILNCLTISDKCVFWICCVYLVIYRKLPDAVVHKFECEKHLLDIEWPFVSLSEDDKEMAVKLVETAVESVGSYVYNESVKSELDLRSAQLFALNHIRSMVALDNIDCLRNLLDKYVKLYPSCLELVLVSARVKKHEIGVDSFMGFEEAINMWPNEAPGIQCIWNQYIENAIQNQRIDLAKEITAHWFHNVWQTQHLPNVRMDATDGGNSCGSLGLNSKSVPETSSPDLNLIDAVFGFLNLSLYNIFQNDETEACIAVDKARNAAMFGGLEQCLTKHIMFLLCDALSLKEGGINGAIKKVLEGYMDCSSQASLVPKALTRKFLENIKKPRVQNLISKILSPVSFDCSLLNMILQSWYGSSLLPQTGSDPKHLVDLVEAILKVVPHNFQLAINVCKLLSKSYNSSDRHSAGLWFWGCSTLVNAILDAIPIPPEFIWVEAGGFLQNAMGIEAISERFYKRALSVYPFSIMLWKCFYNLHKTIGDAKDVIEAAKERGIDLVTDSVSGC</sequence>
<dbReference type="PANTHER" id="PTHR21563">
    <property type="entry name" value="ZINC FINGER C3H1 DOMAIN-CONTAINING PROTEIN"/>
    <property type="match status" value="1"/>
</dbReference>
<protein>
    <recommendedName>
        <fullName evidence="3">C3H1-type domain-containing protein</fullName>
    </recommendedName>
</protein>
<dbReference type="InterPro" id="IPR000571">
    <property type="entry name" value="Znf_CCCH"/>
</dbReference>
<accession>A0A4P1RS06</accession>
<dbReference type="Proteomes" id="UP000188354">
    <property type="component" value="Chromosome LG02"/>
</dbReference>
<keyword evidence="5" id="KW-1185">Reference proteome</keyword>
<name>A0A4P1RS06_LUPAN</name>
<dbReference type="STRING" id="3871.A0A4P1RS06"/>
<feature type="domain" description="C3H1-type" evidence="3">
    <location>
        <begin position="844"/>
        <end position="870"/>
    </location>
</feature>
<dbReference type="InterPro" id="IPR039278">
    <property type="entry name" value="Red1"/>
</dbReference>
<keyword evidence="1" id="KW-0863">Zinc-finger</keyword>
<dbReference type="GO" id="GO:0008270">
    <property type="term" value="F:zinc ion binding"/>
    <property type="evidence" value="ECO:0007669"/>
    <property type="project" value="UniProtKB-KW"/>
</dbReference>
<dbReference type="GO" id="GO:0005634">
    <property type="term" value="C:nucleus"/>
    <property type="evidence" value="ECO:0007669"/>
    <property type="project" value="TreeGrafter"/>
</dbReference>
<evidence type="ECO:0000256" key="2">
    <source>
        <dbReference type="SAM" id="MobiDB-lite"/>
    </source>
</evidence>
<evidence type="ECO:0000259" key="3">
    <source>
        <dbReference type="PROSITE" id="PS50103"/>
    </source>
</evidence>
<dbReference type="InterPro" id="IPR011990">
    <property type="entry name" value="TPR-like_helical_dom_sf"/>
</dbReference>
<dbReference type="InterPro" id="IPR019607">
    <property type="entry name" value="Putative_zinc-finger_domain"/>
</dbReference>
<evidence type="ECO:0000313" key="5">
    <source>
        <dbReference type="Proteomes" id="UP000188354"/>
    </source>
</evidence>
<feature type="zinc finger region" description="C3H1-type" evidence="1">
    <location>
        <begin position="844"/>
        <end position="870"/>
    </location>
</feature>
<keyword evidence="1" id="KW-0862">Zinc</keyword>
<evidence type="ECO:0000256" key="1">
    <source>
        <dbReference type="PROSITE-ProRule" id="PRU00723"/>
    </source>
</evidence>
<dbReference type="SUPFAM" id="SSF48452">
    <property type="entry name" value="TPR-like"/>
    <property type="match status" value="1"/>
</dbReference>
<organism evidence="4 5">
    <name type="scientific">Lupinus angustifolius</name>
    <name type="common">Narrow-leaved blue lupine</name>
    <dbReference type="NCBI Taxonomy" id="3871"/>
    <lineage>
        <taxon>Eukaryota</taxon>
        <taxon>Viridiplantae</taxon>
        <taxon>Streptophyta</taxon>
        <taxon>Embryophyta</taxon>
        <taxon>Tracheophyta</taxon>
        <taxon>Spermatophyta</taxon>
        <taxon>Magnoliopsida</taxon>
        <taxon>eudicotyledons</taxon>
        <taxon>Gunneridae</taxon>
        <taxon>Pentapetalae</taxon>
        <taxon>rosids</taxon>
        <taxon>fabids</taxon>
        <taxon>Fabales</taxon>
        <taxon>Fabaceae</taxon>
        <taxon>Papilionoideae</taxon>
        <taxon>50 kb inversion clade</taxon>
        <taxon>genistoids sensu lato</taxon>
        <taxon>core genistoids</taxon>
        <taxon>Genisteae</taxon>
        <taxon>Lupinus</taxon>
    </lineage>
</organism>
<dbReference type="PROSITE" id="PS50103">
    <property type="entry name" value="ZF_C3H1"/>
    <property type="match status" value="1"/>
</dbReference>
<gene>
    <name evidence="4" type="ORF">TanjilG_22388</name>
</gene>
<dbReference type="Pfam" id="PF10650">
    <property type="entry name" value="zf-C3H1"/>
    <property type="match status" value="2"/>
</dbReference>
<dbReference type="GO" id="GO:0000178">
    <property type="term" value="C:exosome (RNase complex)"/>
    <property type="evidence" value="ECO:0007669"/>
    <property type="project" value="TreeGrafter"/>
</dbReference>
<proteinExistence type="predicted"/>
<reference evidence="4 5" key="1">
    <citation type="journal article" date="2017" name="Plant Biotechnol. J.">
        <title>A comprehensive draft genome sequence for lupin (Lupinus angustifolius), an emerging health food: insights into plant-microbe interactions and legume evolution.</title>
        <authorList>
            <person name="Hane J.K."/>
            <person name="Ming Y."/>
            <person name="Kamphuis L.G."/>
            <person name="Nelson M.N."/>
            <person name="Garg G."/>
            <person name="Atkins C.A."/>
            <person name="Bayer P.E."/>
            <person name="Bravo A."/>
            <person name="Bringans S."/>
            <person name="Cannon S."/>
            <person name="Edwards D."/>
            <person name="Foley R."/>
            <person name="Gao L.L."/>
            <person name="Harrison M.J."/>
            <person name="Huang W."/>
            <person name="Hurgobin B."/>
            <person name="Li S."/>
            <person name="Liu C.W."/>
            <person name="McGrath A."/>
            <person name="Morahan G."/>
            <person name="Murray J."/>
            <person name="Weller J."/>
            <person name="Jian J."/>
            <person name="Singh K.B."/>
        </authorList>
    </citation>
    <scope>NUCLEOTIDE SEQUENCE [LARGE SCALE GENOMIC DNA]</scope>
    <source>
        <strain evidence="5">cv. Tanjil</strain>
        <tissue evidence="4">Whole plant</tissue>
    </source>
</reference>
<evidence type="ECO:0000313" key="4">
    <source>
        <dbReference type="EMBL" id="OIW17276.1"/>
    </source>
</evidence>
<keyword evidence="1" id="KW-0479">Metal-binding</keyword>
<dbReference type="EMBL" id="CM007362">
    <property type="protein sequence ID" value="OIW17276.1"/>
    <property type="molecule type" value="Genomic_DNA"/>
</dbReference>
<feature type="region of interest" description="Disordered" evidence="2">
    <location>
        <begin position="377"/>
        <end position="439"/>
    </location>
</feature>
<feature type="compositionally biased region" description="Basic and acidic residues" evidence="2">
    <location>
        <begin position="125"/>
        <end position="159"/>
    </location>
</feature>